<feature type="domain" description="RNA polymerase sigma factor 70 region 4 type 2" evidence="8">
    <location>
        <begin position="135"/>
        <end position="186"/>
    </location>
</feature>
<evidence type="ECO:0000313" key="10">
    <source>
        <dbReference type="Proteomes" id="UP000236728"/>
    </source>
</evidence>
<dbReference type="RefSeq" id="WP_103935059.1">
    <property type="nucleotide sequence ID" value="NZ_FNVA01000008.1"/>
</dbReference>
<dbReference type="NCBIfam" id="TIGR02937">
    <property type="entry name" value="sigma70-ECF"/>
    <property type="match status" value="1"/>
</dbReference>
<keyword evidence="5 6" id="KW-0804">Transcription</keyword>
<dbReference type="PROSITE" id="PS01063">
    <property type="entry name" value="SIGMA70_ECF"/>
    <property type="match status" value="1"/>
</dbReference>
<evidence type="ECO:0000256" key="5">
    <source>
        <dbReference type="ARBA" id="ARBA00023163"/>
    </source>
</evidence>
<evidence type="ECO:0000259" key="8">
    <source>
        <dbReference type="Pfam" id="PF08281"/>
    </source>
</evidence>
<dbReference type="GO" id="GO:0016987">
    <property type="term" value="F:sigma factor activity"/>
    <property type="evidence" value="ECO:0007669"/>
    <property type="project" value="UniProtKB-KW"/>
</dbReference>
<keyword evidence="3 6" id="KW-0731">Sigma factor</keyword>
<feature type="domain" description="RNA polymerase sigma-70 region 2" evidence="7">
    <location>
        <begin position="28"/>
        <end position="94"/>
    </location>
</feature>
<organism evidence="9 10">
    <name type="scientific">Bryocella elongata</name>
    <dbReference type="NCBI Taxonomy" id="863522"/>
    <lineage>
        <taxon>Bacteria</taxon>
        <taxon>Pseudomonadati</taxon>
        <taxon>Acidobacteriota</taxon>
        <taxon>Terriglobia</taxon>
        <taxon>Terriglobales</taxon>
        <taxon>Acidobacteriaceae</taxon>
        <taxon>Bryocella</taxon>
    </lineage>
</organism>
<dbReference type="GO" id="GO:0006352">
    <property type="term" value="P:DNA-templated transcription initiation"/>
    <property type="evidence" value="ECO:0007669"/>
    <property type="project" value="InterPro"/>
</dbReference>
<dbReference type="PANTHER" id="PTHR43133">
    <property type="entry name" value="RNA POLYMERASE ECF-TYPE SIGMA FACTO"/>
    <property type="match status" value="1"/>
</dbReference>
<dbReference type="InterPro" id="IPR013249">
    <property type="entry name" value="RNA_pol_sigma70_r4_t2"/>
</dbReference>
<keyword evidence="4 6" id="KW-0238">DNA-binding</keyword>
<gene>
    <name evidence="9" type="ORF">SAMN05421819_4224</name>
</gene>
<evidence type="ECO:0000256" key="4">
    <source>
        <dbReference type="ARBA" id="ARBA00023125"/>
    </source>
</evidence>
<dbReference type="InterPro" id="IPR013324">
    <property type="entry name" value="RNA_pol_sigma_r3/r4-like"/>
</dbReference>
<dbReference type="OrthoDB" id="9784984at2"/>
<dbReference type="SUPFAM" id="SSF88946">
    <property type="entry name" value="Sigma2 domain of RNA polymerase sigma factors"/>
    <property type="match status" value="1"/>
</dbReference>
<evidence type="ECO:0000313" key="9">
    <source>
        <dbReference type="EMBL" id="SEG67428.1"/>
    </source>
</evidence>
<dbReference type="InterPro" id="IPR036388">
    <property type="entry name" value="WH-like_DNA-bd_sf"/>
</dbReference>
<evidence type="ECO:0000256" key="6">
    <source>
        <dbReference type="RuleBase" id="RU000716"/>
    </source>
</evidence>
<dbReference type="CDD" id="cd06171">
    <property type="entry name" value="Sigma70_r4"/>
    <property type="match status" value="1"/>
</dbReference>
<evidence type="ECO:0000259" key="7">
    <source>
        <dbReference type="Pfam" id="PF04542"/>
    </source>
</evidence>
<keyword evidence="10" id="KW-1185">Reference proteome</keyword>
<keyword evidence="2 6" id="KW-0805">Transcription regulation</keyword>
<dbReference type="AlphaFoldDB" id="A0A1H6C3A7"/>
<dbReference type="Pfam" id="PF04542">
    <property type="entry name" value="Sigma70_r2"/>
    <property type="match status" value="1"/>
</dbReference>
<evidence type="ECO:0000256" key="1">
    <source>
        <dbReference type="ARBA" id="ARBA00010641"/>
    </source>
</evidence>
<dbReference type="PANTHER" id="PTHR43133:SF51">
    <property type="entry name" value="RNA POLYMERASE SIGMA FACTOR"/>
    <property type="match status" value="1"/>
</dbReference>
<dbReference type="InterPro" id="IPR000838">
    <property type="entry name" value="RNA_pol_sigma70_ECF_CS"/>
</dbReference>
<reference evidence="9 10" key="1">
    <citation type="submission" date="2016-10" db="EMBL/GenBank/DDBJ databases">
        <authorList>
            <person name="de Groot N.N."/>
        </authorList>
    </citation>
    <scope>NUCLEOTIDE SEQUENCE [LARGE SCALE GENOMIC DNA]</scope>
    <source>
        <strain evidence="9 10">DSM 22489</strain>
    </source>
</reference>
<sequence length="209" mass="24300">MQPPPTRQSETEIITAILAGETQLYHELIRPHERTVYMMALSFMKNEAEAEDVAQEAFLKAFRALSTFRLESQFSTWLISITLNEARSRLRKQSNVRIQSLDEDPDEDRPISPALLRDWREIPSEALERMEVRTILQQAVSALPEIYRQVFLLRDVEELNVSETAEALQISVPAVKVRLHRARLMLQKQLTPLLKATQPAQKRRWIPWS</sequence>
<comment type="similarity">
    <text evidence="1 6">Belongs to the sigma-70 factor family. ECF subfamily.</text>
</comment>
<evidence type="ECO:0000256" key="2">
    <source>
        <dbReference type="ARBA" id="ARBA00023015"/>
    </source>
</evidence>
<dbReference type="SUPFAM" id="SSF88659">
    <property type="entry name" value="Sigma3 and sigma4 domains of RNA polymerase sigma factors"/>
    <property type="match status" value="1"/>
</dbReference>
<protein>
    <recommendedName>
        <fullName evidence="6">RNA polymerase sigma factor</fullName>
    </recommendedName>
</protein>
<proteinExistence type="inferred from homology"/>
<dbReference type="Proteomes" id="UP000236728">
    <property type="component" value="Unassembled WGS sequence"/>
</dbReference>
<evidence type="ECO:0000256" key="3">
    <source>
        <dbReference type="ARBA" id="ARBA00023082"/>
    </source>
</evidence>
<dbReference type="InterPro" id="IPR014284">
    <property type="entry name" value="RNA_pol_sigma-70_dom"/>
</dbReference>
<dbReference type="Gene3D" id="1.10.10.10">
    <property type="entry name" value="Winged helix-like DNA-binding domain superfamily/Winged helix DNA-binding domain"/>
    <property type="match status" value="1"/>
</dbReference>
<dbReference type="Gene3D" id="1.10.1740.10">
    <property type="match status" value="1"/>
</dbReference>
<dbReference type="InterPro" id="IPR007627">
    <property type="entry name" value="RNA_pol_sigma70_r2"/>
</dbReference>
<name>A0A1H6C3A7_9BACT</name>
<dbReference type="Pfam" id="PF08281">
    <property type="entry name" value="Sigma70_r4_2"/>
    <property type="match status" value="1"/>
</dbReference>
<dbReference type="EMBL" id="FNVA01000008">
    <property type="protein sequence ID" value="SEG67428.1"/>
    <property type="molecule type" value="Genomic_DNA"/>
</dbReference>
<dbReference type="InterPro" id="IPR039425">
    <property type="entry name" value="RNA_pol_sigma-70-like"/>
</dbReference>
<accession>A0A1H6C3A7</accession>
<dbReference type="InterPro" id="IPR013325">
    <property type="entry name" value="RNA_pol_sigma_r2"/>
</dbReference>
<dbReference type="GO" id="GO:0003677">
    <property type="term" value="F:DNA binding"/>
    <property type="evidence" value="ECO:0007669"/>
    <property type="project" value="UniProtKB-KW"/>
</dbReference>